<dbReference type="EMBL" id="ML979143">
    <property type="protein sequence ID" value="KAF1911566.1"/>
    <property type="molecule type" value="Genomic_DNA"/>
</dbReference>
<gene>
    <name evidence="1" type="ORF">BDU57DRAFT_93362</name>
</gene>
<evidence type="ECO:0000313" key="1">
    <source>
        <dbReference type="EMBL" id="KAF1911566.1"/>
    </source>
</evidence>
<keyword evidence="2" id="KW-1185">Reference proteome</keyword>
<protein>
    <submittedName>
        <fullName evidence="1">Uncharacterized protein</fullName>
    </submittedName>
</protein>
<accession>A0A6A5Q9Z5</accession>
<proteinExistence type="predicted"/>
<organism evidence="1 2">
    <name type="scientific">Ampelomyces quisqualis</name>
    <name type="common">Powdery mildew agent</name>
    <dbReference type="NCBI Taxonomy" id="50730"/>
    <lineage>
        <taxon>Eukaryota</taxon>
        <taxon>Fungi</taxon>
        <taxon>Dikarya</taxon>
        <taxon>Ascomycota</taxon>
        <taxon>Pezizomycotina</taxon>
        <taxon>Dothideomycetes</taxon>
        <taxon>Pleosporomycetidae</taxon>
        <taxon>Pleosporales</taxon>
        <taxon>Pleosporineae</taxon>
        <taxon>Phaeosphaeriaceae</taxon>
        <taxon>Ampelomyces</taxon>
    </lineage>
</organism>
<dbReference type="AlphaFoldDB" id="A0A6A5Q9Z5"/>
<name>A0A6A5Q9Z5_AMPQU</name>
<sequence length="221" mass="23961">MPGLQIKLSPKAPTTQSLSESSRFLLSSTPLLMLSCFFSAPNGRIMLAFALPSLVRLYRPELASMIVLHVAPQAQRWAGGLCNLVVICCSHGAMAFMSGGLSSRLFLNCYGGQSQTPTSGRVVAVELSLSKQPSPPVKAEGAGGARTAADWSMAMRLCESNLLKRSEGESKRAVHQTDTEGGATQVQVLSCCLGRRYLQLMLRLFAFLLLELCFISRFTFH</sequence>
<reference evidence="1" key="1">
    <citation type="journal article" date="2020" name="Stud. Mycol.">
        <title>101 Dothideomycetes genomes: a test case for predicting lifestyles and emergence of pathogens.</title>
        <authorList>
            <person name="Haridas S."/>
            <person name="Albert R."/>
            <person name="Binder M."/>
            <person name="Bloem J."/>
            <person name="Labutti K."/>
            <person name="Salamov A."/>
            <person name="Andreopoulos B."/>
            <person name="Baker S."/>
            <person name="Barry K."/>
            <person name="Bills G."/>
            <person name="Bluhm B."/>
            <person name="Cannon C."/>
            <person name="Castanera R."/>
            <person name="Culley D."/>
            <person name="Daum C."/>
            <person name="Ezra D."/>
            <person name="Gonzalez J."/>
            <person name="Henrissat B."/>
            <person name="Kuo A."/>
            <person name="Liang C."/>
            <person name="Lipzen A."/>
            <person name="Lutzoni F."/>
            <person name="Magnuson J."/>
            <person name="Mondo S."/>
            <person name="Nolan M."/>
            <person name="Ohm R."/>
            <person name="Pangilinan J."/>
            <person name="Park H.-J."/>
            <person name="Ramirez L."/>
            <person name="Alfaro M."/>
            <person name="Sun H."/>
            <person name="Tritt A."/>
            <person name="Yoshinaga Y."/>
            <person name="Zwiers L.-H."/>
            <person name="Turgeon B."/>
            <person name="Goodwin S."/>
            <person name="Spatafora J."/>
            <person name="Crous P."/>
            <person name="Grigoriev I."/>
        </authorList>
    </citation>
    <scope>NUCLEOTIDE SEQUENCE</scope>
    <source>
        <strain evidence="1">HMLAC05119</strain>
    </source>
</reference>
<evidence type="ECO:0000313" key="2">
    <source>
        <dbReference type="Proteomes" id="UP000800096"/>
    </source>
</evidence>
<dbReference type="Proteomes" id="UP000800096">
    <property type="component" value="Unassembled WGS sequence"/>
</dbReference>